<evidence type="ECO:0000313" key="13">
    <source>
        <dbReference type="Proteomes" id="UP000006365"/>
    </source>
</evidence>
<dbReference type="InterPro" id="IPR016055">
    <property type="entry name" value="A-D-PHexomutase_a/b/a-I/II/III"/>
</dbReference>
<evidence type="ECO:0000313" key="12">
    <source>
        <dbReference type="EMBL" id="ADW18948.1"/>
    </source>
</evidence>
<dbReference type="InterPro" id="IPR016066">
    <property type="entry name" value="A-D-PHexomutase_CS"/>
</dbReference>
<reference evidence="12 13" key="1">
    <citation type="journal article" date="2011" name="Stand. Genomic Sci.">
        <title>Complete genome sequence of Desulfobulbus propionicus type strain (1pr3).</title>
        <authorList>
            <person name="Pagani I."/>
            <person name="Lapidus A."/>
            <person name="Nolan M."/>
            <person name="Lucas S."/>
            <person name="Hammon N."/>
            <person name="Deshpande S."/>
            <person name="Cheng J.F."/>
            <person name="Chertkov O."/>
            <person name="Davenport K."/>
            <person name="Tapia R."/>
            <person name="Han C."/>
            <person name="Goodwin L."/>
            <person name="Pitluck S."/>
            <person name="Liolios K."/>
            <person name="Mavromatis K."/>
            <person name="Ivanova N."/>
            <person name="Mikhailova N."/>
            <person name="Pati A."/>
            <person name="Chen A."/>
            <person name="Palaniappan K."/>
            <person name="Land M."/>
            <person name="Hauser L."/>
            <person name="Chang Y.J."/>
            <person name="Jeffries C.D."/>
            <person name="Detter J.C."/>
            <person name="Brambilla E."/>
            <person name="Kannan K.P."/>
            <person name="Djao O.D."/>
            <person name="Rohde M."/>
            <person name="Pukall R."/>
            <person name="Spring S."/>
            <person name="Goker M."/>
            <person name="Sikorski J."/>
            <person name="Woyke T."/>
            <person name="Bristow J."/>
            <person name="Eisen J.A."/>
            <person name="Markowitz V."/>
            <person name="Hugenholtz P."/>
            <person name="Kyrpides N.C."/>
            <person name="Klenk H.P."/>
        </authorList>
    </citation>
    <scope>NUCLEOTIDE SEQUENCE [LARGE SCALE GENOMIC DNA]</scope>
    <source>
        <strain evidence="13">ATCC 33891 / DSM 2032 / 1pr3</strain>
    </source>
</reference>
<evidence type="ECO:0000259" key="10">
    <source>
        <dbReference type="Pfam" id="PF02879"/>
    </source>
</evidence>
<dbReference type="GO" id="GO:0000287">
    <property type="term" value="F:magnesium ion binding"/>
    <property type="evidence" value="ECO:0007669"/>
    <property type="project" value="InterPro"/>
</dbReference>
<name>A0A7U3YP30_DESPD</name>
<dbReference type="AlphaFoldDB" id="A0A7U3YP30"/>
<comment type="cofactor">
    <cofactor evidence="1">
        <name>Mg(2+)</name>
        <dbReference type="ChEBI" id="CHEBI:18420"/>
    </cofactor>
</comment>
<keyword evidence="5 7" id="KW-0460">Magnesium</keyword>
<organism evidence="12 13">
    <name type="scientific">Desulfobulbus propionicus (strain ATCC 33891 / DSM 2032 / VKM B-1956 / 1pr3)</name>
    <dbReference type="NCBI Taxonomy" id="577650"/>
    <lineage>
        <taxon>Bacteria</taxon>
        <taxon>Pseudomonadati</taxon>
        <taxon>Thermodesulfobacteriota</taxon>
        <taxon>Desulfobulbia</taxon>
        <taxon>Desulfobulbales</taxon>
        <taxon>Desulfobulbaceae</taxon>
        <taxon>Desulfobulbus</taxon>
    </lineage>
</organism>
<dbReference type="InterPro" id="IPR005843">
    <property type="entry name" value="A-D-PHexomutase_C"/>
</dbReference>
<dbReference type="InterPro" id="IPR005845">
    <property type="entry name" value="A-D-PHexomutase_a/b/a-II"/>
</dbReference>
<evidence type="ECO:0000256" key="4">
    <source>
        <dbReference type="ARBA" id="ARBA00022723"/>
    </source>
</evidence>
<comment type="similarity">
    <text evidence="2 7">Belongs to the phosphohexose mutase family.</text>
</comment>
<evidence type="ECO:0000256" key="1">
    <source>
        <dbReference type="ARBA" id="ARBA00001946"/>
    </source>
</evidence>
<dbReference type="RefSeq" id="WP_015725473.1">
    <property type="nucleotide sequence ID" value="NC_014972.1"/>
</dbReference>
<dbReference type="KEGG" id="dpr:Despr_2814"/>
<evidence type="ECO:0000256" key="6">
    <source>
        <dbReference type="ARBA" id="ARBA00023235"/>
    </source>
</evidence>
<protein>
    <submittedName>
        <fullName evidence="12">Phosphoglucomutase/phosphomannomutase alpha/beta/alpha domain I</fullName>
    </submittedName>
</protein>
<sequence>MSIDHEIREICNRYIVENKHKESQYFDAIKRLVAARNQATATDRPQWQAAIDHVYELIRDEMLTNAGQPLQRIKFGTSGWRGTLGKDLFVRSVAVVTAAILGLYREAETNAAMRLALGVHSFAEMQRRGGVVGFDNRFGGPLLAQAVVNVLCANGVKVFYAGEATTGALSASVLIHKAAFSINLTPSHNPLEYGGFKYNAADAGPASPLLTDTITQLARDYIGSQRVPFIPAGLNLARSLSELPALVSEDALASWQQLVRKGFDRHGIDYDRLLTEFAHDHDVVVCVDAVHGAARNYIARLLDNPPTNRLILLRDTEDPTFGGIAPEPSSANMQPVLTTLASRSEPLKIGAIIDPDGDRIRFTDGTVEISMNQFGAMAYHFLHEIKKKKGMVAKTVASSNLANALAAQLGEEIFEPKVGFKEFKPVINKALVYFEESDGISITGHTPEKDAFIGLILAIDMVLTLRKPLGQYLADIEAAFGHYYPDRDGVTVSKQGDSLLQALDQLRHYGPGSHVQVGEDLKTITQVIDIDGRKMILDDGSWIMIRPSGTEPKVRFYVEARSREETALLVKSAKSMLAETGLLP</sequence>
<dbReference type="Gene3D" id="3.40.120.10">
    <property type="entry name" value="Alpha-D-Glucose-1,6-Bisphosphate, subunit A, domain 3"/>
    <property type="match status" value="3"/>
</dbReference>
<evidence type="ECO:0000256" key="5">
    <source>
        <dbReference type="ARBA" id="ARBA00022842"/>
    </source>
</evidence>
<dbReference type="InterPro" id="IPR036900">
    <property type="entry name" value="A-D-PHexomutase_C_sf"/>
</dbReference>
<dbReference type="PANTHER" id="PTHR45745:SF1">
    <property type="entry name" value="PHOSPHOGLUCOMUTASE 2B-RELATED"/>
    <property type="match status" value="1"/>
</dbReference>
<keyword evidence="6" id="KW-0413">Isomerase</keyword>
<dbReference type="InterPro" id="IPR005841">
    <property type="entry name" value="Alpha-D-phosphohexomutase_SF"/>
</dbReference>
<keyword evidence="3" id="KW-0597">Phosphoprotein</keyword>
<feature type="domain" description="Alpha-D-phosphohexomutase alpha/beta/alpha" evidence="9">
    <location>
        <begin position="73"/>
        <end position="218"/>
    </location>
</feature>
<dbReference type="Pfam" id="PF00408">
    <property type="entry name" value="PGM_PMM_IV"/>
    <property type="match status" value="1"/>
</dbReference>
<feature type="domain" description="Alpha-D-phosphohexomutase alpha/beta/alpha" evidence="10">
    <location>
        <begin position="280"/>
        <end position="364"/>
    </location>
</feature>
<dbReference type="Proteomes" id="UP000006365">
    <property type="component" value="Chromosome"/>
</dbReference>
<feature type="domain" description="Alpha-D-phosphohexomutase alpha/beta/alpha" evidence="11">
    <location>
        <begin position="372"/>
        <end position="476"/>
    </location>
</feature>
<dbReference type="GO" id="GO:0005975">
    <property type="term" value="P:carbohydrate metabolic process"/>
    <property type="evidence" value="ECO:0007669"/>
    <property type="project" value="InterPro"/>
</dbReference>
<evidence type="ECO:0000259" key="9">
    <source>
        <dbReference type="Pfam" id="PF02878"/>
    </source>
</evidence>
<dbReference type="EMBL" id="CP002364">
    <property type="protein sequence ID" value="ADW18948.1"/>
    <property type="molecule type" value="Genomic_DNA"/>
</dbReference>
<dbReference type="Pfam" id="PF02880">
    <property type="entry name" value="PGM_PMM_III"/>
    <property type="match status" value="1"/>
</dbReference>
<dbReference type="Pfam" id="PF02879">
    <property type="entry name" value="PGM_PMM_II"/>
    <property type="match status" value="1"/>
</dbReference>
<dbReference type="SUPFAM" id="SSF55957">
    <property type="entry name" value="Phosphoglucomutase, C-terminal domain"/>
    <property type="match status" value="1"/>
</dbReference>
<keyword evidence="13" id="KW-1185">Reference proteome</keyword>
<dbReference type="Gene3D" id="3.30.310.50">
    <property type="entry name" value="Alpha-D-phosphohexomutase, C-terminal domain"/>
    <property type="match status" value="1"/>
</dbReference>
<proteinExistence type="inferred from homology"/>
<dbReference type="SUPFAM" id="SSF53738">
    <property type="entry name" value="Phosphoglucomutase, first 3 domains"/>
    <property type="match status" value="3"/>
</dbReference>
<keyword evidence="4 7" id="KW-0479">Metal-binding</keyword>
<dbReference type="GO" id="GO:0006166">
    <property type="term" value="P:purine ribonucleoside salvage"/>
    <property type="evidence" value="ECO:0007669"/>
    <property type="project" value="TreeGrafter"/>
</dbReference>
<evidence type="ECO:0000256" key="2">
    <source>
        <dbReference type="ARBA" id="ARBA00010231"/>
    </source>
</evidence>
<evidence type="ECO:0000256" key="7">
    <source>
        <dbReference type="RuleBase" id="RU004326"/>
    </source>
</evidence>
<evidence type="ECO:0000256" key="3">
    <source>
        <dbReference type="ARBA" id="ARBA00022553"/>
    </source>
</evidence>
<dbReference type="Pfam" id="PF02878">
    <property type="entry name" value="PGM_PMM_I"/>
    <property type="match status" value="1"/>
</dbReference>
<accession>A0A7U3YP30</accession>
<gene>
    <name evidence="12" type="ordered locus">Despr_2814</name>
</gene>
<dbReference type="PANTHER" id="PTHR45745">
    <property type="entry name" value="PHOSPHOMANNOMUTASE 45A"/>
    <property type="match status" value="1"/>
</dbReference>
<evidence type="ECO:0000259" key="8">
    <source>
        <dbReference type="Pfam" id="PF00408"/>
    </source>
</evidence>
<dbReference type="InterPro" id="IPR005844">
    <property type="entry name" value="A-D-PHexomutase_a/b/a-I"/>
</dbReference>
<evidence type="ECO:0000259" key="11">
    <source>
        <dbReference type="Pfam" id="PF02880"/>
    </source>
</evidence>
<dbReference type="PROSITE" id="PS00710">
    <property type="entry name" value="PGM_PMM"/>
    <property type="match status" value="1"/>
</dbReference>
<dbReference type="PRINTS" id="PR00509">
    <property type="entry name" value="PGMPMM"/>
</dbReference>
<dbReference type="InterPro" id="IPR005846">
    <property type="entry name" value="A-D-PHexomutase_a/b/a-III"/>
</dbReference>
<dbReference type="GO" id="GO:0008973">
    <property type="term" value="F:phosphopentomutase activity"/>
    <property type="evidence" value="ECO:0007669"/>
    <property type="project" value="TreeGrafter"/>
</dbReference>
<feature type="domain" description="Alpha-D-phosphohexomutase C-terminal" evidence="8">
    <location>
        <begin position="524"/>
        <end position="570"/>
    </location>
</feature>